<accession>A0A0D3J9L7</accession>
<comment type="subunit">
    <text evidence="7">Dimer of alpha and beta chains. A typical microtubule is a hollow water-filled tube with an outer diameter of 25 nm and an inner diameter of 15 nM. Alpha-beta heterodimers associate head-to-tail to form protofilaments running lengthwise along the microtubule wall with the beta-tubulin subunit facing the microtubule plus end conferring a structural polarity. Microtubules usually have 13 protofilaments but different protofilament numbers can be found in some organisms and specialized cells.</text>
</comment>
<dbReference type="KEGG" id="ehx:EMIHUDRAFT_117708"/>
<reference evidence="11" key="2">
    <citation type="submission" date="2024-10" db="UniProtKB">
        <authorList>
            <consortium name="EnsemblProtists"/>
        </authorList>
    </citation>
    <scope>IDENTIFICATION</scope>
</reference>
<feature type="chain" id="PRO_5044291368" description="Tubulin alpha chain" evidence="8">
    <location>
        <begin position="21"/>
        <end position="476"/>
    </location>
</feature>
<proteinExistence type="inferred from homology"/>
<evidence type="ECO:0000256" key="5">
    <source>
        <dbReference type="ARBA" id="ARBA00023134"/>
    </source>
</evidence>
<dbReference type="Pfam" id="PF00106">
    <property type="entry name" value="adh_short"/>
    <property type="match status" value="1"/>
</dbReference>
<comment type="similarity">
    <text evidence="1 7">Belongs to the tubulin family.</text>
</comment>
<dbReference type="STRING" id="2903.R1CCT0"/>
<evidence type="ECO:0000313" key="11">
    <source>
        <dbReference type="EnsemblProtists" id="EOD20202"/>
    </source>
</evidence>
<dbReference type="eggNOG" id="KOG1376">
    <property type="taxonomic scope" value="Eukaryota"/>
</dbReference>
<keyword evidence="4" id="KW-0378">Hydrolase</keyword>
<comment type="catalytic activity">
    <reaction evidence="6">
        <text>GTP + H2O = GDP + phosphate + H(+)</text>
        <dbReference type="Rhea" id="RHEA:19669"/>
        <dbReference type="ChEBI" id="CHEBI:15377"/>
        <dbReference type="ChEBI" id="CHEBI:15378"/>
        <dbReference type="ChEBI" id="CHEBI:37565"/>
        <dbReference type="ChEBI" id="CHEBI:43474"/>
        <dbReference type="ChEBI" id="CHEBI:58189"/>
    </reaction>
    <physiologicalReaction direction="left-to-right" evidence="6">
        <dbReference type="Rhea" id="RHEA:19670"/>
    </physiologicalReaction>
</comment>
<organism evidence="11 12">
    <name type="scientific">Emiliania huxleyi (strain CCMP1516)</name>
    <dbReference type="NCBI Taxonomy" id="280463"/>
    <lineage>
        <taxon>Eukaryota</taxon>
        <taxon>Haptista</taxon>
        <taxon>Haptophyta</taxon>
        <taxon>Prymnesiophyceae</taxon>
        <taxon>Isochrysidales</taxon>
        <taxon>Noelaerhabdaceae</taxon>
        <taxon>Emiliania</taxon>
    </lineage>
</organism>
<dbReference type="GO" id="GO:0007017">
    <property type="term" value="P:microtubule-based process"/>
    <property type="evidence" value="ECO:0007669"/>
    <property type="project" value="InterPro"/>
</dbReference>
<dbReference type="GO" id="GO:0005874">
    <property type="term" value="C:microtubule"/>
    <property type="evidence" value="ECO:0007669"/>
    <property type="project" value="UniProtKB-KW"/>
</dbReference>
<dbReference type="SUPFAM" id="SSF52490">
    <property type="entry name" value="Tubulin nucleotide-binding domain-like"/>
    <property type="match status" value="1"/>
</dbReference>
<name>A0A0D3J9L7_EMIH1</name>
<dbReference type="InterPro" id="IPR002347">
    <property type="entry name" value="SDR_fam"/>
</dbReference>
<evidence type="ECO:0000256" key="7">
    <source>
        <dbReference type="RuleBase" id="RU000352"/>
    </source>
</evidence>
<feature type="domain" description="Ketoreductase" evidence="9">
    <location>
        <begin position="31"/>
        <end position="215"/>
    </location>
</feature>
<evidence type="ECO:0000256" key="4">
    <source>
        <dbReference type="ARBA" id="ARBA00022801"/>
    </source>
</evidence>
<dbReference type="PRINTS" id="PR01162">
    <property type="entry name" value="ALPHATUBULIN"/>
</dbReference>
<dbReference type="GO" id="GO:0005200">
    <property type="term" value="F:structural constituent of cytoskeleton"/>
    <property type="evidence" value="ECO:0007669"/>
    <property type="project" value="InterPro"/>
</dbReference>
<dbReference type="SMART" id="SM00822">
    <property type="entry name" value="PKS_KR"/>
    <property type="match status" value="1"/>
</dbReference>
<dbReference type="GO" id="GO:0016787">
    <property type="term" value="F:hydrolase activity"/>
    <property type="evidence" value="ECO:0007669"/>
    <property type="project" value="UniProtKB-KW"/>
</dbReference>
<sequence>MLRRWMLAGAGAGLAAASAALSLPRAEPAKKTYLVTGCSAGLGLELVRQLAARGDRVYATCRTPAASASGVDELSQVAGDVVLVQGVDVTSDSVGETLKAALAGVKLDCIVHNAGGFAASRAEQKLDTICMDAMRRGFELNTLSVLRVTQALLPQLSAPGGKLVVISSMIGSIADNSSGGMYAYRTSKAAVNMVSKSLANDLKPQGIAVVAISPGFVATHFGGMSPEQKMKVGAKPVTPSVRGIVEAIDALELSNTGSFVHTNYGDGLQPAPCPARRGSRLRALVSQRECITIHLGQAGVQTGNACWELFCLEHGIQPDGQMPSDKTIGGGDDAFNTFFSETGSGKHVPRTVFIDLEPTVRTGTYRQLYHPEQLISGKEDAANNYARGHYTVGKEIVDLVLDRIRKLADNCTGLQGFFAFNAIGGGTGSGLGALLLDYLPCPLPLGWEGVSLPGNNTLAGKLHLASCLDGVPRHRD</sequence>
<dbReference type="AlphaFoldDB" id="A0A0D3J9L7"/>
<evidence type="ECO:0000256" key="6">
    <source>
        <dbReference type="ARBA" id="ARBA00049117"/>
    </source>
</evidence>
<dbReference type="SMART" id="SM00864">
    <property type="entry name" value="Tubulin"/>
    <property type="match status" value="1"/>
</dbReference>
<evidence type="ECO:0000256" key="2">
    <source>
        <dbReference type="ARBA" id="ARBA00022701"/>
    </source>
</evidence>
<evidence type="ECO:0000259" key="9">
    <source>
        <dbReference type="SMART" id="SM00822"/>
    </source>
</evidence>
<comment type="function">
    <text evidence="7">Tubulin is the major constituent of microtubules, a cylinder consisting of laterally associated linear protofilaments composed of alpha- and beta-tubulin heterodimers. Microtubules grow by the addition of GTP-tubulin dimers to the microtubule end, where a stabilizing cap forms. Below the cap, tubulin dimers are in GDP-bound state, owing to GTPase activity of alpha-tubulin.</text>
</comment>
<dbReference type="Gene3D" id="3.40.50.1440">
    <property type="entry name" value="Tubulin/FtsZ, GTPase domain"/>
    <property type="match status" value="1"/>
</dbReference>
<dbReference type="PaxDb" id="2903-EOD20202"/>
<dbReference type="InterPro" id="IPR003008">
    <property type="entry name" value="Tubulin_FtsZ_GTPase"/>
</dbReference>
<dbReference type="PRINTS" id="PR01161">
    <property type="entry name" value="TUBULIN"/>
</dbReference>
<dbReference type="CDD" id="cd05325">
    <property type="entry name" value="carb_red_sniffer_like_SDR_c"/>
    <property type="match status" value="1"/>
</dbReference>
<dbReference type="InterPro" id="IPR000217">
    <property type="entry name" value="Tubulin"/>
</dbReference>
<feature type="domain" description="Tubulin/FtsZ GTPase" evidence="10">
    <location>
        <begin position="335"/>
        <end position="470"/>
    </location>
</feature>
<keyword evidence="12" id="KW-1185">Reference proteome</keyword>
<dbReference type="InterPro" id="IPR057326">
    <property type="entry name" value="KR_dom"/>
</dbReference>
<evidence type="ECO:0000313" key="12">
    <source>
        <dbReference type="Proteomes" id="UP000013827"/>
    </source>
</evidence>
<protein>
    <recommendedName>
        <fullName evidence="7">Tubulin alpha chain</fullName>
    </recommendedName>
</protein>
<feature type="signal peptide" evidence="8">
    <location>
        <begin position="1"/>
        <end position="20"/>
    </location>
</feature>
<dbReference type="Gene3D" id="3.40.50.720">
    <property type="entry name" value="NAD(P)-binding Rossmann-like Domain"/>
    <property type="match status" value="1"/>
</dbReference>
<dbReference type="SUPFAM" id="SSF51735">
    <property type="entry name" value="NAD(P)-binding Rossmann-fold domains"/>
    <property type="match status" value="1"/>
</dbReference>
<dbReference type="PANTHER" id="PTHR11588">
    <property type="entry name" value="TUBULIN"/>
    <property type="match status" value="1"/>
</dbReference>
<dbReference type="Proteomes" id="UP000013827">
    <property type="component" value="Unassembled WGS sequence"/>
</dbReference>
<dbReference type="GO" id="GO:0005525">
    <property type="term" value="F:GTP binding"/>
    <property type="evidence" value="ECO:0007669"/>
    <property type="project" value="UniProtKB-UniRule"/>
</dbReference>
<evidence type="ECO:0000256" key="8">
    <source>
        <dbReference type="SAM" id="SignalP"/>
    </source>
</evidence>
<evidence type="ECO:0000256" key="1">
    <source>
        <dbReference type="ARBA" id="ARBA00009636"/>
    </source>
</evidence>
<keyword evidence="3 7" id="KW-0547">Nucleotide-binding</keyword>
<reference evidence="12" key="1">
    <citation type="journal article" date="2013" name="Nature">
        <title>Pan genome of the phytoplankton Emiliania underpins its global distribution.</title>
        <authorList>
            <person name="Read B.A."/>
            <person name="Kegel J."/>
            <person name="Klute M.J."/>
            <person name="Kuo A."/>
            <person name="Lefebvre S.C."/>
            <person name="Maumus F."/>
            <person name="Mayer C."/>
            <person name="Miller J."/>
            <person name="Monier A."/>
            <person name="Salamov A."/>
            <person name="Young J."/>
            <person name="Aguilar M."/>
            <person name="Claverie J.M."/>
            <person name="Frickenhaus S."/>
            <person name="Gonzalez K."/>
            <person name="Herman E.K."/>
            <person name="Lin Y.C."/>
            <person name="Napier J."/>
            <person name="Ogata H."/>
            <person name="Sarno A.F."/>
            <person name="Shmutz J."/>
            <person name="Schroeder D."/>
            <person name="de Vargas C."/>
            <person name="Verret F."/>
            <person name="von Dassow P."/>
            <person name="Valentin K."/>
            <person name="Van de Peer Y."/>
            <person name="Wheeler G."/>
            <person name="Dacks J.B."/>
            <person name="Delwiche C.F."/>
            <person name="Dyhrman S.T."/>
            <person name="Glockner G."/>
            <person name="John U."/>
            <person name="Richards T."/>
            <person name="Worden A.Z."/>
            <person name="Zhang X."/>
            <person name="Grigoriev I.V."/>
            <person name="Allen A.E."/>
            <person name="Bidle K."/>
            <person name="Borodovsky M."/>
            <person name="Bowler C."/>
            <person name="Brownlee C."/>
            <person name="Cock J.M."/>
            <person name="Elias M."/>
            <person name="Gladyshev V.N."/>
            <person name="Groth M."/>
            <person name="Guda C."/>
            <person name="Hadaegh A."/>
            <person name="Iglesias-Rodriguez M.D."/>
            <person name="Jenkins J."/>
            <person name="Jones B.M."/>
            <person name="Lawson T."/>
            <person name="Leese F."/>
            <person name="Lindquist E."/>
            <person name="Lobanov A."/>
            <person name="Lomsadze A."/>
            <person name="Malik S.B."/>
            <person name="Marsh M.E."/>
            <person name="Mackinder L."/>
            <person name="Mock T."/>
            <person name="Mueller-Roeber B."/>
            <person name="Pagarete A."/>
            <person name="Parker M."/>
            <person name="Probert I."/>
            <person name="Quesneville H."/>
            <person name="Raines C."/>
            <person name="Rensing S.A."/>
            <person name="Riano-Pachon D.M."/>
            <person name="Richier S."/>
            <person name="Rokitta S."/>
            <person name="Shiraiwa Y."/>
            <person name="Soanes D.M."/>
            <person name="van der Giezen M."/>
            <person name="Wahlund T.M."/>
            <person name="Williams B."/>
            <person name="Wilson W."/>
            <person name="Wolfe G."/>
            <person name="Wurch L.L."/>
        </authorList>
    </citation>
    <scope>NUCLEOTIDE SEQUENCE</scope>
</reference>
<dbReference type="InterPro" id="IPR002452">
    <property type="entry name" value="Alpha_tubulin"/>
</dbReference>
<dbReference type="InterPro" id="IPR017975">
    <property type="entry name" value="Tubulin_CS"/>
</dbReference>
<evidence type="ECO:0000256" key="3">
    <source>
        <dbReference type="ARBA" id="ARBA00022741"/>
    </source>
</evidence>
<dbReference type="PROSITE" id="PS00227">
    <property type="entry name" value="TUBULIN"/>
    <property type="match status" value="1"/>
</dbReference>
<dbReference type="InterPro" id="IPR036291">
    <property type="entry name" value="NAD(P)-bd_dom_sf"/>
</dbReference>
<dbReference type="EnsemblProtists" id="EOD20202">
    <property type="protein sequence ID" value="EOD20202"/>
    <property type="gene ID" value="EMIHUDRAFT_117708"/>
</dbReference>
<dbReference type="Pfam" id="PF00091">
    <property type="entry name" value="Tubulin"/>
    <property type="match status" value="1"/>
</dbReference>
<dbReference type="RefSeq" id="XP_005772631.1">
    <property type="nucleotide sequence ID" value="XM_005772574.1"/>
</dbReference>
<evidence type="ECO:0000259" key="10">
    <source>
        <dbReference type="SMART" id="SM00864"/>
    </source>
</evidence>
<keyword evidence="5 7" id="KW-0342">GTP-binding</keyword>
<dbReference type="InterPro" id="IPR036525">
    <property type="entry name" value="Tubulin/FtsZ_GTPase_sf"/>
</dbReference>
<keyword evidence="8" id="KW-0732">Signal</keyword>
<dbReference type="HOGENOM" id="CLU_574196_0_0_1"/>
<keyword evidence="2 7" id="KW-0493">Microtubule</keyword>
<dbReference type="GeneID" id="17265746"/>
<dbReference type="eggNOG" id="KOG1611">
    <property type="taxonomic scope" value="Eukaryota"/>
</dbReference>